<dbReference type="AlphaFoldDB" id="A0A6A5BJC3"/>
<name>A0A6A5BJC3_NAEFO</name>
<dbReference type="VEuPathDB" id="AmoebaDB:NF0064920"/>
<protein>
    <submittedName>
        <fullName evidence="2">Uncharacterized protein</fullName>
    </submittedName>
</protein>
<reference evidence="2 3" key="1">
    <citation type="journal article" date="2019" name="Sci. Rep.">
        <title>Nanopore sequencing improves the draft genome of the human pathogenic amoeba Naegleria fowleri.</title>
        <authorList>
            <person name="Liechti N."/>
            <person name="Schurch N."/>
            <person name="Bruggmann R."/>
            <person name="Wittwer M."/>
        </authorList>
    </citation>
    <scope>NUCLEOTIDE SEQUENCE [LARGE SCALE GENOMIC DNA]</scope>
    <source>
        <strain evidence="2 3">ATCC 30894</strain>
    </source>
</reference>
<comment type="caution">
    <text evidence="2">The sequence shown here is derived from an EMBL/GenBank/DDBJ whole genome shotgun (WGS) entry which is preliminary data.</text>
</comment>
<feature type="compositionally biased region" description="Basic residues" evidence="1">
    <location>
        <begin position="1"/>
        <end position="18"/>
    </location>
</feature>
<evidence type="ECO:0000313" key="2">
    <source>
        <dbReference type="EMBL" id="KAF0974134.1"/>
    </source>
</evidence>
<organism evidence="2 3">
    <name type="scientific">Naegleria fowleri</name>
    <name type="common">Brain eating amoeba</name>
    <dbReference type="NCBI Taxonomy" id="5763"/>
    <lineage>
        <taxon>Eukaryota</taxon>
        <taxon>Discoba</taxon>
        <taxon>Heterolobosea</taxon>
        <taxon>Tetramitia</taxon>
        <taxon>Eutetramitia</taxon>
        <taxon>Vahlkampfiidae</taxon>
        <taxon>Naegleria</taxon>
    </lineage>
</organism>
<dbReference type="RefSeq" id="XP_044558847.1">
    <property type="nucleotide sequence ID" value="XM_044710412.1"/>
</dbReference>
<dbReference type="VEuPathDB" id="AmoebaDB:NfTy_074960"/>
<dbReference type="Proteomes" id="UP000444721">
    <property type="component" value="Unassembled WGS sequence"/>
</dbReference>
<sequence>MNSLRAHQKHSSPPRSKKNNNNIWHSIETPLHMTPSCSSNSNRKPMMNTFSTSPSLTFQQPQNFYMFSCFQEDETVCRTNHENEHHHSMLDKLLNCLVVQAPFYLQCNSSESGGGGGIRHTQQHVVVVDSHSTVAQHDVESAPSTEENNSHRVLSSSSSQHATMSVLTPPPSWLQHASLLENIRQDPLQHVKDLQHTHLSRLLTYIHNKKETFTCLKFDIFSAPNAQHKERINKAMSAVYVVSGILYFPKKEYIRWSLKAMLDALRTRKSYREEIRFGF</sequence>
<accession>A0A6A5BJC3</accession>
<evidence type="ECO:0000256" key="1">
    <source>
        <dbReference type="SAM" id="MobiDB-lite"/>
    </source>
</evidence>
<proteinExistence type="predicted"/>
<dbReference type="VEuPathDB" id="AmoebaDB:FDP41_006744"/>
<dbReference type="GeneID" id="68113962"/>
<feature type="region of interest" description="Disordered" evidence="1">
    <location>
        <begin position="1"/>
        <end position="22"/>
    </location>
</feature>
<keyword evidence="3" id="KW-1185">Reference proteome</keyword>
<evidence type="ECO:0000313" key="3">
    <source>
        <dbReference type="Proteomes" id="UP000444721"/>
    </source>
</evidence>
<gene>
    <name evidence="2" type="ORF">FDP41_006744</name>
</gene>
<dbReference type="EMBL" id="VFQX01000053">
    <property type="protein sequence ID" value="KAF0974134.1"/>
    <property type="molecule type" value="Genomic_DNA"/>
</dbReference>